<reference evidence="2" key="1">
    <citation type="submission" date="2022-10" db="EMBL/GenBank/DDBJ databases">
        <authorList>
            <person name="Yu W.X."/>
        </authorList>
    </citation>
    <scope>NUCLEOTIDE SEQUENCE</scope>
    <source>
        <strain evidence="2">AAT</strain>
    </source>
</reference>
<evidence type="ECO:0000313" key="3">
    <source>
        <dbReference type="Proteomes" id="UP001209229"/>
    </source>
</evidence>
<keyword evidence="1" id="KW-1133">Transmembrane helix</keyword>
<keyword evidence="1" id="KW-0472">Membrane</keyword>
<comment type="caution">
    <text evidence="2">The sequence shown here is derived from an EMBL/GenBank/DDBJ whole genome shotgun (WGS) entry which is preliminary data.</text>
</comment>
<proteinExistence type="predicted"/>
<dbReference type="EMBL" id="JAPDPJ010000046">
    <property type="protein sequence ID" value="MCW3788179.1"/>
    <property type="molecule type" value="Genomic_DNA"/>
</dbReference>
<organism evidence="2 3">
    <name type="scientific">Plebeiibacterium sediminum</name>
    <dbReference type="NCBI Taxonomy" id="2992112"/>
    <lineage>
        <taxon>Bacteria</taxon>
        <taxon>Pseudomonadati</taxon>
        <taxon>Bacteroidota</taxon>
        <taxon>Bacteroidia</taxon>
        <taxon>Marinilabiliales</taxon>
        <taxon>Marinilabiliaceae</taxon>
        <taxon>Plebeiibacterium</taxon>
    </lineage>
</organism>
<accession>A0AAE3M6T3</accession>
<name>A0AAE3M6T3_9BACT</name>
<evidence type="ECO:0000256" key="1">
    <source>
        <dbReference type="SAM" id="Phobius"/>
    </source>
</evidence>
<dbReference type="RefSeq" id="WP_301191740.1">
    <property type="nucleotide sequence ID" value="NZ_JAPDPJ010000046.1"/>
</dbReference>
<dbReference type="AlphaFoldDB" id="A0AAE3M6T3"/>
<evidence type="ECO:0000313" key="2">
    <source>
        <dbReference type="EMBL" id="MCW3788179.1"/>
    </source>
</evidence>
<sequence>MADIQQNGKIGFLGGCFVTLGKSLFLSDLLETVVFAAIGTVVSYFVSMLLKYWFGRKKDV</sequence>
<protein>
    <submittedName>
        <fullName evidence="2">Uncharacterized protein</fullName>
    </submittedName>
</protein>
<keyword evidence="1" id="KW-0812">Transmembrane</keyword>
<gene>
    <name evidence="2" type="ORF">OM075_17030</name>
</gene>
<keyword evidence="3" id="KW-1185">Reference proteome</keyword>
<feature type="transmembrane region" description="Helical" evidence="1">
    <location>
        <begin position="33"/>
        <end position="54"/>
    </location>
</feature>
<dbReference type="Proteomes" id="UP001209229">
    <property type="component" value="Unassembled WGS sequence"/>
</dbReference>